<proteinExistence type="predicted"/>
<gene>
    <name evidence="2" type="ORF">DKC00_13325</name>
    <name evidence="1" type="ORF">DKC11_19840</name>
</gene>
<sequence length="59" mass="6802">MRHSGRSDTDPLVRYHGAKQLNYLKVKEFNKTSNKSSVTGKKPTFAEYFIDKKAINKNL</sequence>
<dbReference type="Proteomes" id="UP000245649">
    <property type="component" value="Chromosome"/>
</dbReference>
<dbReference type="EMBL" id="CP029443">
    <property type="protein sequence ID" value="AWL57939.1"/>
    <property type="molecule type" value="Genomic_DNA"/>
</dbReference>
<accession>A0AAI8IUU9</accession>
<protein>
    <submittedName>
        <fullName evidence="2">Uncharacterized protein</fullName>
    </submittedName>
</protein>
<reference evidence="3 4" key="1">
    <citation type="submission" date="2018-05" db="EMBL/GenBank/DDBJ databases">
        <title>Klebsiella quasipneumonaiae provides a window into carbapenemase gene transfer, plasmid rearrangements and nosocomial acquisition from the hospital environment.</title>
        <authorList>
            <person name="Mathers A.J."/>
            <person name="Vegesana K."/>
            <person name="Stoesser N."/>
            <person name="Crook D."/>
            <person name="Vaughan A."/>
            <person name="Barry K."/>
            <person name="Parikh H."/>
            <person name="Sebra R."/>
            <person name="Kotay S."/>
            <person name="Walker A.S."/>
            <person name="Sheppard A.E."/>
        </authorList>
    </citation>
    <scope>NUCLEOTIDE SEQUENCE [LARGE SCALE GENOMIC DNA]</scope>
    <source>
        <strain evidence="1 4">CAV1947</strain>
        <strain evidence="2 3">CAV2018</strain>
    </source>
</reference>
<dbReference type="EMBL" id="CP029432">
    <property type="protein sequence ID" value="AWL62669.1"/>
    <property type="molecule type" value="Genomic_DNA"/>
</dbReference>
<dbReference type="Proteomes" id="UP000245760">
    <property type="component" value="Chromosome"/>
</dbReference>
<evidence type="ECO:0000313" key="3">
    <source>
        <dbReference type="Proteomes" id="UP000245649"/>
    </source>
</evidence>
<evidence type="ECO:0000313" key="2">
    <source>
        <dbReference type="EMBL" id="AWL62669.1"/>
    </source>
</evidence>
<evidence type="ECO:0000313" key="1">
    <source>
        <dbReference type="EMBL" id="AWL57939.1"/>
    </source>
</evidence>
<name>A0AAI8IUU9_9ENTR</name>
<evidence type="ECO:0000313" key="4">
    <source>
        <dbReference type="Proteomes" id="UP000245760"/>
    </source>
</evidence>
<organism evidence="2 3">
    <name type="scientific">Klebsiella quasipneumoniae</name>
    <dbReference type="NCBI Taxonomy" id="1463165"/>
    <lineage>
        <taxon>Bacteria</taxon>
        <taxon>Pseudomonadati</taxon>
        <taxon>Pseudomonadota</taxon>
        <taxon>Gammaproteobacteria</taxon>
        <taxon>Enterobacterales</taxon>
        <taxon>Enterobacteriaceae</taxon>
        <taxon>Klebsiella/Raoultella group</taxon>
        <taxon>Klebsiella</taxon>
        <taxon>Klebsiella pneumoniae complex</taxon>
    </lineage>
</organism>
<keyword evidence="4" id="KW-1185">Reference proteome</keyword>
<dbReference type="AlphaFoldDB" id="A0AAI8IUU9"/>